<evidence type="ECO:0000256" key="3">
    <source>
        <dbReference type="ARBA" id="ARBA00022722"/>
    </source>
</evidence>
<dbReference type="RefSeq" id="WP_073043205.1">
    <property type="nucleotide sequence ID" value="NZ_FOLF01000002.1"/>
</dbReference>
<keyword evidence="3" id="KW-0540">Nuclease</keyword>
<dbReference type="PANTHER" id="PTHR34139:SF1">
    <property type="entry name" value="RNASE MJ1380-RELATED"/>
    <property type="match status" value="1"/>
</dbReference>
<reference evidence="6 7" key="1">
    <citation type="submission" date="2016-11" db="EMBL/GenBank/DDBJ databases">
        <authorList>
            <person name="Jaros S."/>
            <person name="Januszkiewicz K."/>
            <person name="Wedrychowicz H."/>
        </authorList>
    </citation>
    <scope>NUCLEOTIDE SEQUENCE [LARGE SCALE GENOMIC DNA]</scope>
    <source>
        <strain evidence="6 7">BPI-34</strain>
    </source>
</reference>
<dbReference type="InterPro" id="IPR051813">
    <property type="entry name" value="HepT_RNase_toxin"/>
</dbReference>
<dbReference type="PANTHER" id="PTHR34139">
    <property type="entry name" value="UPF0331 PROTEIN MJ0127"/>
    <property type="match status" value="1"/>
</dbReference>
<dbReference type="GO" id="GO:0000166">
    <property type="term" value="F:nucleotide binding"/>
    <property type="evidence" value="ECO:0007669"/>
    <property type="project" value="UniProtKB-KW"/>
</dbReference>
<evidence type="ECO:0000256" key="5">
    <source>
        <dbReference type="ARBA" id="ARBA00022801"/>
    </source>
</evidence>
<dbReference type="GO" id="GO:0016787">
    <property type="term" value="F:hydrolase activity"/>
    <property type="evidence" value="ECO:0007669"/>
    <property type="project" value="UniProtKB-KW"/>
</dbReference>
<evidence type="ECO:0000313" key="7">
    <source>
        <dbReference type="Proteomes" id="UP000184280"/>
    </source>
</evidence>
<organism evidence="6 7">
    <name type="scientific">Xylanibacter ruminicola</name>
    <name type="common">Prevotella ruminicola</name>
    <dbReference type="NCBI Taxonomy" id="839"/>
    <lineage>
        <taxon>Bacteria</taxon>
        <taxon>Pseudomonadati</taxon>
        <taxon>Bacteroidota</taxon>
        <taxon>Bacteroidia</taxon>
        <taxon>Bacteroidales</taxon>
        <taxon>Prevotellaceae</taxon>
        <taxon>Xylanibacter</taxon>
    </lineage>
</organism>
<evidence type="ECO:0000313" key="6">
    <source>
        <dbReference type="EMBL" id="SHL87693.1"/>
    </source>
</evidence>
<sequence>MASISLQQLRIVEDTLKQIRESIHNLELWNAPFGDVNDMLTSPEGAKTLAADCMLIEAIGEGFKRIDERTQGQLLTVRPEIPWKAVKGMRDHIAHGYFDINNNMVWDVVKNDLTPLRDAVDYFLEHLYEIVPFEE</sequence>
<dbReference type="Pfam" id="PF01934">
    <property type="entry name" value="HepT-like"/>
    <property type="match status" value="1"/>
</dbReference>
<evidence type="ECO:0000256" key="2">
    <source>
        <dbReference type="ARBA" id="ARBA00022649"/>
    </source>
</evidence>
<keyword evidence="2" id="KW-1277">Toxin-antitoxin system</keyword>
<dbReference type="InterPro" id="IPR008201">
    <property type="entry name" value="HepT-like"/>
</dbReference>
<dbReference type="EMBL" id="FRCJ01000001">
    <property type="protein sequence ID" value="SHL87693.1"/>
    <property type="molecule type" value="Genomic_DNA"/>
</dbReference>
<keyword evidence="4" id="KW-0547">Nucleotide-binding</keyword>
<evidence type="ECO:0000256" key="1">
    <source>
        <dbReference type="ARBA" id="ARBA00022553"/>
    </source>
</evidence>
<gene>
    <name evidence="6" type="ORF">SAMN04488494_0980</name>
</gene>
<keyword evidence="1" id="KW-0597">Phosphoprotein</keyword>
<dbReference type="Proteomes" id="UP000184280">
    <property type="component" value="Unassembled WGS sequence"/>
</dbReference>
<dbReference type="AlphaFoldDB" id="A0A1M7E7J3"/>
<protein>
    <submittedName>
        <fullName evidence="6">Uncharacterized conserved protein, contains HEPN domain</fullName>
    </submittedName>
</protein>
<dbReference type="OrthoDB" id="9810538at2"/>
<keyword evidence="5" id="KW-0378">Hydrolase</keyword>
<dbReference type="GO" id="GO:0004540">
    <property type="term" value="F:RNA nuclease activity"/>
    <property type="evidence" value="ECO:0007669"/>
    <property type="project" value="InterPro"/>
</dbReference>
<dbReference type="GO" id="GO:0110001">
    <property type="term" value="C:toxin-antitoxin complex"/>
    <property type="evidence" value="ECO:0007669"/>
    <property type="project" value="InterPro"/>
</dbReference>
<name>A0A1M7E7J3_XYLRU</name>
<evidence type="ECO:0000256" key="4">
    <source>
        <dbReference type="ARBA" id="ARBA00022741"/>
    </source>
</evidence>
<accession>A0A1M7E7J3</accession>
<proteinExistence type="predicted"/>